<evidence type="ECO:0000313" key="1">
    <source>
        <dbReference type="EMBL" id="CAF1049750.1"/>
    </source>
</evidence>
<dbReference type="Proteomes" id="UP000663877">
    <property type="component" value="Unassembled WGS sequence"/>
</dbReference>
<sequence>MTEQQRQQLKILLNTFSDQKIDLETCIDNIVELFQKNEHIHLTTDESPRPRSNSIFDVALNPPPVHTTQRHLSSTYNEQGLVNNTDTVLYDNHDFD</sequence>
<dbReference type="EMBL" id="CAJNOM010000117">
    <property type="protein sequence ID" value="CAF1082030.1"/>
    <property type="molecule type" value="Genomic_DNA"/>
</dbReference>
<dbReference type="AlphaFoldDB" id="A0A814KDS9"/>
<organism evidence="1 4">
    <name type="scientific">Adineta steineri</name>
    <dbReference type="NCBI Taxonomy" id="433720"/>
    <lineage>
        <taxon>Eukaryota</taxon>
        <taxon>Metazoa</taxon>
        <taxon>Spiralia</taxon>
        <taxon>Gnathifera</taxon>
        <taxon>Rotifera</taxon>
        <taxon>Eurotatoria</taxon>
        <taxon>Bdelloidea</taxon>
        <taxon>Adinetida</taxon>
        <taxon>Adinetidae</taxon>
        <taxon>Adineta</taxon>
    </lineage>
</organism>
<accession>A0A814KDS9</accession>
<keyword evidence="3" id="KW-1185">Reference proteome</keyword>
<name>A0A814KDS9_9BILA</name>
<comment type="caution">
    <text evidence="1">The sequence shown here is derived from an EMBL/GenBank/DDBJ whole genome shotgun (WGS) entry which is preliminary data.</text>
</comment>
<protein>
    <submittedName>
        <fullName evidence="1">Uncharacterized protein</fullName>
    </submittedName>
</protein>
<gene>
    <name evidence="1" type="ORF">BJG266_LOCUS18544</name>
    <name evidence="2" type="ORF">QVE165_LOCUS19279</name>
</gene>
<evidence type="ECO:0000313" key="2">
    <source>
        <dbReference type="EMBL" id="CAF1082030.1"/>
    </source>
</evidence>
<dbReference type="Proteomes" id="UP000663832">
    <property type="component" value="Unassembled WGS sequence"/>
</dbReference>
<dbReference type="EMBL" id="CAJNOI010000095">
    <property type="protein sequence ID" value="CAF1049750.1"/>
    <property type="molecule type" value="Genomic_DNA"/>
</dbReference>
<proteinExistence type="predicted"/>
<evidence type="ECO:0000313" key="4">
    <source>
        <dbReference type="Proteomes" id="UP000663877"/>
    </source>
</evidence>
<evidence type="ECO:0000313" key="3">
    <source>
        <dbReference type="Proteomes" id="UP000663832"/>
    </source>
</evidence>
<reference evidence="1" key="1">
    <citation type="submission" date="2021-02" db="EMBL/GenBank/DDBJ databases">
        <authorList>
            <person name="Nowell W R."/>
        </authorList>
    </citation>
    <scope>NUCLEOTIDE SEQUENCE</scope>
</reference>
<dbReference type="OrthoDB" id="10065657at2759"/>